<proteinExistence type="predicted"/>
<feature type="region of interest" description="Disordered" evidence="1">
    <location>
        <begin position="43"/>
        <end position="75"/>
    </location>
</feature>
<dbReference type="Gene3D" id="1.25.40.10">
    <property type="entry name" value="Tetratricopeptide repeat domain"/>
    <property type="match status" value="1"/>
</dbReference>
<evidence type="ECO:0000256" key="1">
    <source>
        <dbReference type="SAM" id="MobiDB-lite"/>
    </source>
</evidence>
<evidence type="ECO:0000313" key="5">
    <source>
        <dbReference type="Proteomes" id="UP000649345"/>
    </source>
</evidence>
<keyword evidence="2" id="KW-0472">Membrane</keyword>
<dbReference type="Pfam" id="PF13290">
    <property type="entry name" value="CHB_HEX_C_1"/>
    <property type="match status" value="1"/>
</dbReference>
<dbReference type="InterPro" id="IPR059177">
    <property type="entry name" value="GH29D-like_dom"/>
</dbReference>
<evidence type="ECO:0000313" key="4">
    <source>
        <dbReference type="EMBL" id="MBC5659873.1"/>
    </source>
</evidence>
<dbReference type="SUPFAM" id="SSF48452">
    <property type="entry name" value="TPR-like"/>
    <property type="match status" value="1"/>
</dbReference>
<gene>
    <name evidence="4" type="ORF">H8S44_08825</name>
</gene>
<dbReference type="InterPro" id="IPR011990">
    <property type="entry name" value="TPR-like_helical_dom_sf"/>
</dbReference>
<feature type="transmembrane region" description="Helical" evidence="2">
    <location>
        <begin position="87"/>
        <end position="109"/>
    </location>
</feature>
<feature type="domain" description="GH29D-like beta-sandwich" evidence="3">
    <location>
        <begin position="247"/>
        <end position="304"/>
    </location>
</feature>
<name>A0A923RM33_9FIRM</name>
<reference evidence="4" key="1">
    <citation type="submission" date="2020-08" db="EMBL/GenBank/DDBJ databases">
        <title>Genome public.</title>
        <authorList>
            <person name="Liu C."/>
            <person name="Sun Q."/>
        </authorList>
    </citation>
    <scope>NUCLEOTIDE SEQUENCE</scope>
    <source>
        <strain evidence="4">NSJ-68</strain>
    </source>
</reference>
<evidence type="ECO:0000259" key="3">
    <source>
        <dbReference type="Pfam" id="PF13290"/>
    </source>
</evidence>
<keyword evidence="2" id="KW-1133">Transmembrane helix</keyword>
<comment type="caution">
    <text evidence="4">The sequence shown here is derived from an EMBL/GenBank/DDBJ whole genome shotgun (WGS) entry which is preliminary data.</text>
</comment>
<dbReference type="RefSeq" id="WP_186872253.1">
    <property type="nucleotide sequence ID" value="NZ_JACOOR010000004.1"/>
</dbReference>
<dbReference type="Proteomes" id="UP000649345">
    <property type="component" value="Unassembled WGS sequence"/>
</dbReference>
<keyword evidence="5" id="KW-1185">Reference proteome</keyword>
<feature type="compositionally biased region" description="Basic and acidic residues" evidence="1">
    <location>
        <begin position="54"/>
        <end position="68"/>
    </location>
</feature>
<sequence length="329" mass="37078">MKCPNCGHELKPGLIYCEHCGHEIQIVPDYDPIDELLIGREEPGESKSAAESQTEERTVIHPEDDGQKTHTKKSRLSEKKKRLHLGLWQKCALTVAVLFICFGAFYASYSAMTSDNSYAWQLRKGRRYVEKQDYKKAILHLRQAQELQSEAEGSDVEPLRLLAQAYGALNAKETAVSCMEDALKLEASARGDSDILKDLYLEMMDLLNETGQTELVGSIIEECPYKDIQKTLLPYRIEKPACDTPEGSYSYYLRLNLSAEYGTIYYTLDGSVPTRDSTRYEAPIELMEEGDVLLSAVAINKKGMISEPLVLVYKLDFPSVKNAPEDPEE</sequence>
<accession>A0A923RM33</accession>
<dbReference type="AlphaFoldDB" id="A0A923RM33"/>
<evidence type="ECO:0000256" key="2">
    <source>
        <dbReference type="SAM" id="Phobius"/>
    </source>
</evidence>
<dbReference type="EMBL" id="JACOOR010000004">
    <property type="protein sequence ID" value="MBC5659873.1"/>
    <property type="molecule type" value="Genomic_DNA"/>
</dbReference>
<organism evidence="4 5">
    <name type="scientific">Anaerosacchariphilus hominis</name>
    <dbReference type="NCBI Taxonomy" id="2763017"/>
    <lineage>
        <taxon>Bacteria</taxon>
        <taxon>Bacillati</taxon>
        <taxon>Bacillota</taxon>
        <taxon>Clostridia</taxon>
        <taxon>Lachnospirales</taxon>
        <taxon>Lachnospiraceae</taxon>
        <taxon>Anaerosacchariphilus</taxon>
    </lineage>
</organism>
<keyword evidence="2" id="KW-0812">Transmembrane</keyword>
<protein>
    <submittedName>
        <fullName evidence="4">Chitobiase/beta-hexosaminidase C-terminal domain-containing protein</fullName>
    </submittedName>
</protein>